<sequence>MKKETRGRILEAIAYIFISFLVVLIAINGVTPFKIPADGQIHLARYEQVFQSLRHLKVPAEISFIGPGHNLNAVISCYPWLGGFLFILPRFFIFKHIMVAIFIGFWLVNLLTALAIFYLIRTLRCTNRLLRICLVTYWLFNSYHLNLLYFRMAFGEFLAYAYLPLAVAGIIKIGRKEKRGIYPLVLGMSGIANSHLLSLLIVTLGIGGYELYGLVSGRFSKFEFKSLIISVLSSLVLASYSLWGIFYIQANNTVIVPFKNLSYVDLKQSIAAQLSGVITQNSSMWGIGIIGMILLVVVFVLSVKIKQIRSYIYICVLILIITYLPLSNYPKLIQYFGFIQFTGRLLTYVVLFQVMAMTILVREFSGRAIKAITVFCAISVVCLGAISVVKHEQGKLQENDGLESYVYTINSTNYYQEVQANNYGNFNDYLPGKGTMGSGPIYVHTDPWINMTQVKGTYDRAEFKLVSGKSGLGSLALARYKGISYQIRLNGKKVNLVNSDGIKLSIPKGISYLEVSSKPTTMTIIIFLASLISYLIFGVTSLRCGGREKKVVI</sequence>
<dbReference type="AlphaFoldDB" id="A0A806TJN2"/>
<feature type="transmembrane region" description="Helical" evidence="1">
    <location>
        <begin position="157"/>
        <end position="175"/>
    </location>
</feature>
<reference evidence="2 3" key="2">
    <citation type="journal article" name="FEMS Microbiol. Lett.">
        <title>Lactobacillus fermentum 3872 genome sequencing reveals plasmid and chromosomal genes potentially involved in a probiotic activity.</title>
        <authorList>
            <person name="Lehri B."/>
            <person name="Seddon A.M."/>
            <person name="Karlyshev A.V."/>
        </authorList>
    </citation>
    <scope>NUCLEOTIDE SEQUENCE [LARGE SCALE GENOMIC DNA]</scope>
    <source>
        <strain evidence="2 3">3872</strain>
    </source>
</reference>
<feature type="transmembrane region" description="Helical" evidence="1">
    <location>
        <begin position="284"/>
        <end position="303"/>
    </location>
</feature>
<evidence type="ECO:0008006" key="4">
    <source>
        <dbReference type="Google" id="ProtNLM"/>
    </source>
</evidence>
<feature type="transmembrane region" description="Helical" evidence="1">
    <location>
        <begin position="129"/>
        <end position="150"/>
    </location>
</feature>
<feature type="transmembrane region" description="Helical" evidence="1">
    <location>
        <begin position="73"/>
        <end position="92"/>
    </location>
</feature>
<organism evidence="2 3">
    <name type="scientific">Limosilactobacillus fermentum 3872</name>
    <dbReference type="NCBI Taxonomy" id="1381124"/>
    <lineage>
        <taxon>Bacteria</taxon>
        <taxon>Bacillati</taxon>
        <taxon>Bacillota</taxon>
        <taxon>Bacilli</taxon>
        <taxon>Lactobacillales</taxon>
        <taxon>Lactobacillaceae</taxon>
        <taxon>Limosilactobacillus</taxon>
    </lineage>
</organism>
<proteinExistence type="predicted"/>
<feature type="transmembrane region" description="Helical" evidence="1">
    <location>
        <begin position="227"/>
        <end position="248"/>
    </location>
</feature>
<evidence type="ECO:0000256" key="1">
    <source>
        <dbReference type="SAM" id="Phobius"/>
    </source>
</evidence>
<feature type="transmembrane region" description="Helical" evidence="1">
    <location>
        <begin position="332"/>
        <end position="356"/>
    </location>
</feature>
<feature type="transmembrane region" description="Helical" evidence="1">
    <location>
        <begin position="368"/>
        <end position="389"/>
    </location>
</feature>
<evidence type="ECO:0000313" key="2">
    <source>
        <dbReference type="EMBL" id="AKM51772.1"/>
    </source>
</evidence>
<keyword evidence="1" id="KW-0472">Membrane</keyword>
<protein>
    <recommendedName>
        <fullName evidence="4">Membrane protein 6-pyruvoyl-tetrahydropterin synthase-related domain-containing protein</fullName>
    </recommendedName>
</protein>
<name>A0A806TJN2_LIMFE</name>
<feature type="transmembrane region" description="Helical" evidence="1">
    <location>
        <begin position="521"/>
        <end position="540"/>
    </location>
</feature>
<feature type="transmembrane region" description="Helical" evidence="1">
    <location>
        <begin position="310"/>
        <end position="326"/>
    </location>
</feature>
<keyword evidence="1" id="KW-0812">Transmembrane</keyword>
<feature type="transmembrane region" description="Helical" evidence="1">
    <location>
        <begin position="12"/>
        <end position="30"/>
    </location>
</feature>
<reference evidence="2 3" key="1">
    <citation type="journal article" date="2013" name="Genome Announc.">
        <title>Draft Genome Sequence of Lactobacillus fermentum Strain 3872.</title>
        <authorList>
            <person name="Karlyshev A.V."/>
            <person name="Raju K."/>
            <person name="Abramov V.M."/>
        </authorList>
    </citation>
    <scope>NUCLEOTIDE SEQUENCE [LARGE SCALE GENOMIC DNA]</scope>
    <source>
        <strain evidence="2 3">3872</strain>
    </source>
</reference>
<dbReference type="RefSeq" id="WP_021350366.1">
    <property type="nucleotide sequence ID" value="NZ_CP011536.1"/>
</dbReference>
<gene>
    <name evidence="2" type="ORF">N573_008870</name>
</gene>
<feature type="transmembrane region" description="Helical" evidence="1">
    <location>
        <begin position="99"/>
        <end position="123"/>
    </location>
</feature>
<keyword evidence="1" id="KW-1133">Transmembrane helix</keyword>
<evidence type="ECO:0000313" key="3">
    <source>
        <dbReference type="Proteomes" id="UP000016629"/>
    </source>
</evidence>
<accession>A0A806TJN2</accession>
<dbReference type="EMBL" id="CP011536">
    <property type="protein sequence ID" value="AKM51772.1"/>
    <property type="molecule type" value="Genomic_DNA"/>
</dbReference>
<feature type="transmembrane region" description="Helical" evidence="1">
    <location>
        <begin position="195"/>
        <end position="215"/>
    </location>
</feature>
<dbReference type="Proteomes" id="UP000016629">
    <property type="component" value="Chromosome"/>
</dbReference>